<proteinExistence type="predicted"/>
<evidence type="ECO:0000313" key="1">
    <source>
        <dbReference type="Ensembl" id="ENSNMLP00000003400.1"/>
    </source>
</evidence>
<dbReference type="Ensembl" id="ENSNMLT00000003887.1">
    <property type="protein sequence ID" value="ENSNMLP00000003400.1"/>
    <property type="gene ID" value="ENSNMLG00000002445.1"/>
</dbReference>
<accession>A0A8C6WFN5</accession>
<name>A0A8C6WFN5_9GOBI</name>
<organism evidence="1 2">
    <name type="scientific">Neogobius melanostomus</name>
    <name type="common">round goby</name>
    <dbReference type="NCBI Taxonomy" id="47308"/>
    <lineage>
        <taxon>Eukaryota</taxon>
        <taxon>Metazoa</taxon>
        <taxon>Chordata</taxon>
        <taxon>Craniata</taxon>
        <taxon>Vertebrata</taxon>
        <taxon>Euteleostomi</taxon>
        <taxon>Actinopterygii</taxon>
        <taxon>Neopterygii</taxon>
        <taxon>Teleostei</taxon>
        <taxon>Neoteleostei</taxon>
        <taxon>Acanthomorphata</taxon>
        <taxon>Gobiaria</taxon>
        <taxon>Gobiiformes</taxon>
        <taxon>Gobioidei</taxon>
        <taxon>Gobiidae</taxon>
        <taxon>Benthophilinae</taxon>
        <taxon>Neogobiini</taxon>
        <taxon>Neogobius</taxon>
    </lineage>
</organism>
<dbReference type="InterPro" id="IPR026698">
    <property type="entry name" value="UPF_C3orf38"/>
</dbReference>
<dbReference type="PANTHER" id="PTHR21084:SF1">
    <property type="entry name" value="DENSE INCISORS"/>
    <property type="match status" value="1"/>
</dbReference>
<keyword evidence="2" id="KW-1185">Reference proteome</keyword>
<dbReference type="Pfam" id="PF15008">
    <property type="entry name" value="DUF4518"/>
    <property type="match status" value="2"/>
</dbReference>
<evidence type="ECO:0000313" key="2">
    <source>
        <dbReference type="Proteomes" id="UP000694523"/>
    </source>
</evidence>
<reference evidence="1" key="1">
    <citation type="submission" date="2025-08" db="UniProtKB">
        <authorList>
            <consortium name="Ensembl"/>
        </authorList>
    </citation>
    <scope>IDENTIFICATION</scope>
</reference>
<sequence length="189" mass="21076">MTGLSDKERTECAKILMKMSKADLLSLCDTVTNKMIVVESDKAMDTILSFTMSAEELLKRRKVYRDQIFKYLAEEGIAMPPTSEKHILIKRTLELWSSKQVSSGTSPRSESPVVPHGLVMVAVAGTIHRDTSCLGIFEKVFGLIKSPLDNNWKIKLINLKIRGQDAISDREVSAPALTYNSSDLQLLCN</sequence>
<dbReference type="PANTHER" id="PTHR21084">
    <property type="entry name" value="DENSE INCISORS"/>
    <property type="match status" value="1"/>
</dbReference>
<protein>
    <submittedName>
        <fullName evidence="1">Chromosome 3 open reading frame 38</fullName>
    </submittedName>
</protein>
<reference evidence="1" key="2">
    <citation type="submission" date="2025-09" db="UniProtKB">
        <authorList>
            <consortium name="Ensembl"/>
        </authorList>
    </citation>
    <scope>IDENTIFICATION</scope>
</reference>
<dbReference type="AlphaFoldDB" id="A0A8C6WFN5"/>
<dbReference type="Proteomes" id="UP000694523">
    <property type="component" value="Unplaced"/>
</dbReference>